<evidence type="ECO:0000313" key="2">
    <source>
        <dbReference type="Proteomes" id="UP000187891"/>
    </source>
</evidence>
<accession>A0A1R3U081</accession>
<evidence type="ECO:0000313" key="1">
    <source>
        <dbReference type="EMBL" id="SCX31787.1"/>
    </source>
</evidence>
<dbReference type="Proteomes" id="UP000187891">
    <property type="component" value="Unassembled WGS sequence"/>
</dbReference>
<name>A0A1R3U081_9HYPH</name>
<gene>
    <name evidence="1" type="ORF">DSM25559_3803</name>
</gene>
<reference evidence="2" key="1">
    <citation type="submission" date="2016-10" db="EMBL/GenBank/DDBJ databases">
        <authorList>
            <person name="Wibberg D."/>
        </authorList>
    </citation>
    <scope>NUCLEOTIDE SEQUENCE [LARGE SCALE GENOMIC DNA]</scope>
</reference>
<sequence>MKNIEFTISVKRPFDGARPDIVSLISDVPDVVVLGGESDYAVDVLVPIEREAQVRSLVEATCDIEESQEFSFLGGIPGR</sequence>
<protein>
    <recommendedName>
        <fullName evidence="3">AsnC family transcriptional regulator</fullName>
    </recommendedName>
</protein>
<dbReference type="EMBL" id="FMUE01000010">
    <property type="protein sequence ID" value="SCX31787.1"/>
    <property type="molecule type" value="Genomic_DNA"/>
</dbReference>
<dbReference type="AlphaFoldDB" id="A0A1R3U081"/>
<dbReference type="RefSeq" id="WP_077121961.1">
    <property type="nucleotide sequence ID" value="NZ_FMUE01000010.1"/>
</dbReference>
<evidence type="ECO:0008006" key="3">
    <source>
        <dbReference type="Google" id="ProtNLM"/>
    </source>
</evidence>
<proteinExistence type="predicted"/>
<organism evidence="1 2">
    <name type="scientific">Agrobacterium rosae</name>
    <dbReference type="NCBI Taxonomy" id="1972867"/>
    <lineage>
        <taxon>Bacteria</taxon>
        <taxon>Pseudomonadati</taxon>
        <taxon>Pseudomonadota</taxon>
        <taxon>Alphaproteobacteria</taxon>
        <taxon>Hyphomicrobiales</taxon>
        <taxon>Rhizobiaceae</taxon>
        <taxon>Rhizobium/Agrobacterium group</taxon>
        <taxon>Agrobacterium</taxon>
    </lineage>
</organism>